<keyword evidence="2 3" id="KW-0472">Membrane</keyword>
<keyword evidence="3" id="KW-1133">Transmembrane helix</keyword>
<sequence>MMQQAFGNSVDLIMNPLNIRGEYALLCYLDTMTNSEYVMDNVLKPITAADQSMDFNVSDNKLDYIKRTYLSAVAGQIIQDRSQLAAMLLQGDAALLLEGSPDILLLHVKQLTSRAVDEPSTQNVVRGPKEAFSESATTNISLIRRRINNESLRFEKHVIGSKTKTHLYLAYLDGEVESNVVQQIRDKLCNSNMIGIFDSGNMEKLFSPKGFLLFPTTYNSERPDSVCSCLLDHRVAVIVDGSPFVLTVPAVLSDFFKSPEDQYQWFMFGAVIRLMRYVAFMLSLCLPAFYVAITCFHQELIPTSLLASIAAQREGIPFPTVVEVILMEFTFEVLREASTRMPRIIGPSIAIAGAVVLGEAVVQAGLVSNINVIVVAFTAISGYVAPVYTFGSNIRLFRHMLIILSSVLGLFGVVCGIAFMLIHLSRIETFGVPYLPLFSQPARRKAS</sequence>
<dbReference type="AlphaFoldDB" id="A0A4P6FCT3"/>
<dbReference type="PANTHER" id="PTHR22550:SF5">
    <property type="entry name" value="LEUCINE ZIPPER PROTEIN 4"/>
    <property type="match status" value="1"/>
</dbReference>
<organism evidence="4 5">
    <name type="scientific">Paenibacillus protaetiae</name>
    <dbReference type="NCBI Taxonomy" id="2509456"/>
    <lineage>
        <taxon>Bacteria</taxon>
        <taxon>Bacillati</taxon>
        <taxon>Bacillota</taxon>
        <taxon>Bacilli</taxon>
        <taxon>Bacillales</taxon>
        <taxon>Paenibacillaceae</taxon>
        <taxon>Paenibacillus</taxon>
    </lineage>
</organism>
<feature type="transmembrane region" description="Helical" evidence="3">
    <location>
        <begin position="370"/>
        <end position="389"/>
    </location>
</feature>
<evidence type="ECO:0000256" key="2">
    <source>
        <dbReference type="ARBA" id="ARBA00023136"/>
    </source>
</evidence>
<dbReference type="EMBL" id="CP035492">
    <property type="protein sequence ID" value="QAY68368.1"/>
    <property type="molecule type" value="Genomic_DNA"/>
</dbReference>
<comment type="similarity">
    <text evidence="1">Belongs to the GerABKA family.</text>
</comment>
<evidence type="ECO:0000313" key="5">
    <source>
        <dbReference type="Proteomes" id="UP000293568"/>
    </source>
</evidence>
<dbReference type="GO" id="GO:0016020">
    <property type="term" value="C:membrane"/>
    <property type="evidence" value="ECO:0007669"/>
    <property type="project" value="InterPro"/>
</dbReference>
<proteinExistence type="inferred from homology"/>
<dbReference type="Pfam" id="PF03323">
    <property type="entry name" value="GerA"/>
    <property type="match status" value="1"/>
</dbReference>
<dbReference type="GO" id="GO:0009847">
    <property type="term" value="P:spore germination"/>
    <property type="evidence" value="ECO:0007669"/>
    <property type="project" value="InterPro"/>
</dbReference>
<evidence type="ECO:0000256" key="1">
    <source>
        <dbReference type="ARBA" id="ARBA00005278"/>
    </source>
</evidence>
<protein>
    <submittedName>
        <fullName evidence="4">Spore germination protein</fullName>
    </submittedName>
</protein>
<reference evidence="4 5" key="1">
    <citation type="submission" date="2019-01" db="EMBL/GenBank/DDBJ databases">
        <title>Genome sequencing of strain FW100M-2.</title>
        <authorList>
            <person name="Heo J."/>
            <person name="Kim S.-J."/>
            <person name="Kim J.-S."/>
            <person name="Hong S.-B."/>
            <person name="Kwon S.-W."/>
        </authorList>
    </citation>
    <scope>NUCLEOTIDE SEQUENCE [LARGE SCALE GENOMIC DNA]</scope>
    <source>
        <strain evidence="4 5">FW100M-2</strain>
    </source>
</reference>
<evidence type="ECO:0000256" key="3">
    <source>
        <dbReference type="SAM" id="Phobius"/>
    </source>
</evidence>
<gene>
    <name evidence="4" type="ORF">ET464_05170</name>
</gene>
<accession>A0A4P6FCT3</accession>
<dbReference type="PIRSF" id="PIRSF005690">
    <property type="entry name" value="GerBA"/>
    <property type="match status" value="1"/>
</dbReference>
<dbReference type="OrthoDB" id="9772630at2"/>
<dbReference type="PANTHER" id="PTHR22550">
    <property type="entry name" value="SPORE GERMINATION PROTEIN"/>
    <property type="match status" value="1"/>
</dbReference>
<name>A0A4P6FCT3_9BACL</name>
<feature type="transmembrane region" description="Helical" evidence="3">
    <location>
        <begin position="344"/>
        <end position="364"/>
    </location>
</feature>
<dbReference type="InterPro" id="IPR004995">
    <property type="entry name" value="Spore_Ger"/>
</dbReference>
<dbReference type="Proteomes" id="UP000293568">
    <property type="component" value="Chromosome"/>
</dbReference>
<dbReference type="KEGG" id="pprt:ET464_05170"/>
<dbReference type="InterPro" id="IPR050768">
    <property type="entry name" value="UPF0353/GerABKA_families"/>
</dbReference>
<feature type="transmembrane region" description="Helical" evidence="3">
    <location>
        <begin position="274"/>
        <end position="296"/>
    </location>
</feature>
<keyword evidence="5" id="KW-1185">Reference proteome</keyword>
<evidence type="ECO:0000313" key="4">
    <source>
        <dbReference type="EMBL" id="QAY68368.1"/>
    </source>
</evidence>
<feature type="transmembrane region" description="Helical" evidence="3">
    <location>
        <begin position="401"/>
        <end position="424"/>
    </location>
</feature>
<keyword evidence="3" id="KW-0812">Transmembrane</keyword>